<protein>
    <submittedName>
        <fullName evidence="2">Uncharacterized protein</fullName>
    </submittedName>
</protein>
<reference evidence="2 3" key="1">
    <citation type="submission" date="2018-07" db="EMBL/GenBank/DDBJ databases">
        <title>Genomic Encyclopedia of Type Strains, Phase IV (KMG-IV): sequencing the most valuable type-strain genomes for metagenomic binning, comparative biology and taxonomic classification.</title>
        <authorList>
            <person name="Goeker M."/>
        </authorList>
    </citation>
    <scope>NUCLEOTIDE SEQUENCE [LARGE SCALE GENOMIC DNA]</scope>
    <source>
        <strain evidence="2 3">DSM 16500</strain>
    </source>
</reference>
<comment type="caution">
    <text evidence="2">The sequence shown here is derived from an EMBL/GenBank/DDBJ whole genome shotgun (WGS) entry which is preliminary data.</text>
</comment>
<organism evidence="2 3">
    <name type="scientific">Aquicella lusitana</name>
    <dbReference type="NCBI Taxonomy" id="254246"/>
    <lineage>
        <taxon>Bacteria</taxon>
        <taxon>Pseudomonadati</taxon>
        <taxon>Pseudomonadota</taxon>
        <taxon>Gammaproteobacteria</taxon>
        <taxon>Legionellales</taxon>
        <taxon>Coxiellaceae</taxon>
        <taxon>Aquicella</taxon>
    </lineage>
</organism>
<name>A0A370GPB0_9COXI</name>
<dbReference type="RefSeq" id="WP_114834020.1">
    <property type="nucleotide sequence ID" value="NZ_LR699114.1"/>
</dbReference>
<proteinExistence type="predicted"/>
<evidence type="ECO:0000256" key="1">
    <source>
        <dbReference type="SAM" id="MobiDB-lite"/>
    </source>
</evidence>
<feature type="compositionally biased region" description="Polar residues" evidence="1">
    <location>
        <begin position="19"/>
        <end position="37"/>
    </location>
</feature>
<dbReference type="Proteomes" id="UP000254720">
    <property type="component" value="Unassembled WGS sequence"/>
</dbReference>
<feature type="region of interest" description="Disordered" evidence="1">
    <location>
        <begin position="1"/>
        <end position="70"/>
    </location>
</feature>
<keyword evidence="3" id="KW-1185">Reference proteome</keyword>
<dbReference type="AlphaFoldDB" id="A0A370GPB0"/>
<evidence type="ECO:0000313" key="3">
    <source>
        <dbReference type="Proteomes" id="UP000254720"/>
    </source>
</evidence>
<accession>A0A370GPB0</accession>
<evidence type="ECO:0000313" key="2">
    <source>
        <dbReference type="EMBL" id="RDI45150.1"/>
    </source>
</evidence>
<gene>
    <name evidence="2" type="ORF">C8D86_10726</name>
</gene>
<sequence>MRRSINSGKPWTRTESQKIKSLTQKNLPPRSIASQLGRSEGATLKKMRELGIRSKSKTTTGRSSSKRKMR</sequence>
<dbReference type="EMBL" id="QQAX01000007">
    <property type="protein sequence ID" value="RDI45150.1"/>
    <property type="molecule type" value="Genomic_DNA"/>
</dbReference>